<dbReference type="EMBL" id="JAERUA010000019">
    <property type="protein sequence ID" value="KAI1886999.1"/>
    <property type="molecule type" value="Genomic_DNA"/>
</dbReference>
<sequence length="87" mass="9831">MTESPVGSEAVSQMEHDNVTNETSPGGPPYRMEISIPLTIAKKRTRTPPGRRKKAEADKKHNGLEEEEHFHEKLRGDKDGEDKEDTF</sequence>
<accession>A0A8T3CPB2</accession>
<gene>
    <name evidence="2" type="ORF">AGOR_G00201530</name>
</gene>
<evidence type="ECO:0000256" key="1">
    <source>
        <dbReference type="SAM" id="MobiDB-lite"/>
    </source>
</evidence>
<comment type="caution">
    <text evidence="2">The sequence shown here is derived from an EMBL/GenBank/DDBJ whole genome shotgun (WGS) entry which is preliminary data.</text>
</comment>
<feature type="compositionally biased region" description="Basic residues" evidence="1">
    <location>
        <begin position="41"/>
        <end position="54"/>
    </location>
</feature>
<name>A0A8T3CPB2_9TELE</name>
<proteinExistence type="predicted"/>
<feature type="region of interest" description="Disordered" evidence="1">
    <location>
        <begin position="1"/>
        <end position="87"/>
    </location>
</feature>
<reference evidence="2" key="1">
    <citation type="submission" date="2021-01" db="EMBL/GenBank/DDBJ databases">
        <authorList>
            <person name="Zahm M."/>
            <person name="Roques C."/>
            <person name="Cabau C."/>
            <person name="Klopp C."/>
            <person name="Donnadieu C."/>
            <person name="Jouanno E."/>
            <person name="Lampietro C."/>
            <person name="Louis A."/>
            <person name="Herpin A."/>
            <person name="Echchiki A."/>
            <person name="Berthelot C."/>
            <person name="Parey E."/>
            <person name="Roest-Crollius H."/>
            <person name="Braasch I."/>
            <person name="Postlethwait J."/>
            <person name="Bobe J."/>
            <person name="Montfort J."/>
            <person name="Bouchez O."/>
            <person name="Begum T."/>
            <person name="Mejri S."/>
            <person name="Adams A."/>
            <person name="Chen W.-J."/>
            <person name="Guiguen Y."/>
        </authorList>
    </citation>
    <scope>NUCLEOTIDE SEQUENCE</scope>
    <source>
        <tissue evidence="2">Blood</tissue>
    </source>
</reference>
<organism evidence="2 3">
    <name type="scientific">Albula goreensis</name>
    <dbReference type="NCBI Taxonomy" id="1534307"/>
    <lineage>
        <taxon>Eukaryota</taxon>
        <taxon>Metazoa</taxon>
        <taxon>Chordata</taxon>
        <taxon>Craniata</taxon>
        <taxon>Vertebrata</taxon>
        <taxon>Euteleostomi</taxon>
        <taxon>Actinopterygii</taxon>
        <taxon>Neopterygii</taxon>
        <taxon>Teleostei</taxon>
        <taxon>Albuliformes</taxon>
        <taxon>Albulidae</taxon>
        <taxon>Albula</taxon>
    </lineage>
</organism>
<keyword evidence="3" id="KW-1185">Reference proteome</keyword>
<dbReference type="AlphaFoldDB" id="A0A8T3CPB2"/>
<protein>
    <submittedName>
        <fullName evidence="2">Uncharacterized protein</fullName>
    </submittedName>
</protein>
<evidence type="ECO:0000313" key="3">
    <source>
        <dbReference type="Proteomes" id="UP000829720"/>
    </source>
</evidence>
<evidence type="ECO:0000313" key="2">
    <source>
        <dbReference type="EMBL" id="KAI1886999.1"/>
    </source>
</evidence>
<dbReference type="Proteomes" id="UP000829720">
    <property type="component" value="Unassembled WGS sequence"/>
</dbReference>
<feature type="compositionally biased region" description="Basic and acidic residues" evidence="1">
    <location>
        <begin position="55"/>
        <end position="87"/>
    </location>
</feature>